<evidence type="ECO:0000256" key="2">
    <source>
        <dbReference type="ARBA" id="ARBA00007703"/>
    </source>
</evidence>
<dbReference type="InterPro" id="IPR007809">
    <property type="entry name" value="FlgN-like"/>
</dbReference>
<keyword evidence="4" id="KW-0282">Flagellum</keyword>
<gene>
    <name evidence="4" type="ORF">V6U78_05580</name>
</gene>
<dbReference type="Gene3D" id="1.20.58.300">
    <property type="entry name" value="FlgN-like"/>
    <property type="match status" value="1"/>
</dbReference>
<dbReference type="Pfam" id="PF05130">
    <property type="entry name" value="FlgN"/>
    <property type="match status" value="1"/>
</dbReference>
<name>A0ABW8PXY6_9GAMM</name>
<comment type="similarity">
    <text evidence="2">Belongs to the FlgN family.</text>
</comment>
<protein>
    <submittedName>
        <fullName evidence="4">Flagellar protein FlgN</fullName>
    </submittedName>
</protein>
<dbReference type="Proteomes" id="UP001621714">
    <property type="component" value="Unassembled WGS sequence"/>
</dbReference>
<dbReference type="InterPro" id="IPR036679">
    <property type="entry name" value="FlgN-like_sf"/>
</dbReference>
<keyword evidence="4" id="KW-0969">Cilium</keyword>
<dbReference type="SUPFAM" id="SSF140566">
    <property type="entry name" value="FlgN-like"/>
    <property type="match status" value="1"/>
</dbReference>
<keyword evidence="5" id="KW-1185">Reference proteome</keyword>
<keyword evidence="3" id="KW-1005">Bacterial flagellum biogenesis</keyword>
<dbReference type="EMBL" id="JBANFI010000003">
    <property type="protein sequence ID" value="MFK7160503.1"/>
    <property type="molecule type" value="Genomic_DNA"/>
</dbReference>
<dbReference type="RefSeq" id="WP_405338275.1">
    <property type="nucleotide sequence ID" value="NZ_JBANFI010000003.1"/>
</dbReference>
<evidence type="ECO:0000256" key="1">
    <source>
        <dbReference type="ARBA" id="ARBA00002397"/>
    </source>
</evidence>
<evidence type="ECO:0000256" key="3">
    <source>
        <dbReference type="ARBA" id="ARBA00022795"/>
    </source>
</evidence>
<proteinExistence type="inferred from homology"/>
<reference evidence="4 5" key="1">
    <citation type="submission" date="2024-02" db="EMBL/GenBank/DDBJ databases">
        <title>Marinospirillum sp. MEB 164 isolated from Lonar lake sediment.</title>
        <authorList>
            <person name="Joshi A."/>
            <person name="Thite S."/>
        </authorList>
    </citation>
    <scope>NUCLEOTIDE SEQUENCE [LARGE SCALE GENOMIC DNA]</scope>
    <source>
        <strain evidence="4 5">MEB164</strain>
    </source>
</reference>
<sequence>MSAAAQEFKPLLIEAIQHLQQLHALLLEEHQWLQQAEKQGDGLDALTEKKQALLQQVEQDVQARQAFLEAQGLTPDQAGLDAFFAQQDERIAKALSQGWTQLVQLLSQVQEANQLSARLIQRGLRHFDLLFKAVKASQGQVRVYNPAGGAGDLSIPRHLGQA</sequence>
<evidence type="ECO:0000313" key="5">
    <source>
        <dbReference type="Proteomes" id="UP001621714"/>
    </source>
</evidence>
<organism evidence="4 5">
    <name type="scientific">Marinospirillum alkalitolerans</name>
    <dbReference type="NCBI Taxonomy" id="3123374"/>
    <lineage>
        <taxon>Bacteria</taxon>
        <taxon>Pseudomonadati</taxon>
        <taxon>Pseudomonadota</taxon>
        <taxon>Gammaproteobacteria</taxon>
        <taxon>Oceanospirillales</taxon>
        <taxon>Oceanospirillaceae</taxon>
        <taxon>Marinospirillum</taxon>
    </lineage>
</organism>
<keyword evidence="4" id="KW-0966">Cell projection</keyword>
<comment type="caution">
    <text evidence="4">The sequence shown here is derived from an EMBL/GenBank/DDBJ whole genome shotgun (WGS) entry which is preliminary data.</text>
</comment>
<accession>A0ABW8PXY6</accession>
<evidence type="ECO:0000313" key="4">
    <source>
        <dbReference type="EMBL" id="MFK7160503.1"/>
    </source>
</evidence>
<comment type="function">
    <text evidence="1">Required for the efficient initiation of filament assembly.</text>
</comment>